<organism evidence="2">
    <name type="scientific">Tanacetum cinerariifolium</name>
    <name type="common">Dalmatian daisy</name>
    <name type="synonym">Chrysanthemum cinerariifolium</name>
    <dbReference type="NCBI Taxonomy" id="118510"/>
    <lineage>
        <taxon>Eukaryota</taxon>
        <taxon>Viridiplantae</taxon>
        <taxon>Streptophyta</taxon>
        <taxon>Embryophyta</taxon>
        <taxon>Tracheophyta</taxon>
        <taxon>Spermatophyta</taxon>
        <taxon>Magnoliopsida</taxon>
        <taxon>eudicotyledons</taxon>
        <taxon>Gunneridae</taxon>
        <taxon>Pentapetalae</taxon>
        <taxon>asterids</taxon>
        <taxon>campanulids</taxon>
        <taxon>Asterales</taxon>
        <taxon>Asteraceae</taxon>
        <taxon>Asteroideae</taxon>
        <taxon>Anthemideae</taxon>
        <taxon>Anthemidinae</taxon>
        <taxon>Tanacetum</taxon>
    </lineage>
</organism>
<gene>
    <name evidence="2" type="ORF">Tci_882533</name>
</gene>
<proteinExistence type="predicted"/>
<comment type="caution">
    <text evidence="2">The sequence shown here is derived from an EMBL/GenBank/DDBJ whole genome shotgun (WGS) entry which is preliminary data.</text>
</comment>
<feature type="region of interest" description="Disordered" evidence="1">
    <location>
        <begin position="1"/>
        <end position="40"/>
    </location>
</feature>
<evidence type="ECO:0000256" key="1">
    <source>
        <dbReference type="SAM" id="MobiDB-lite"/>
    </source>
</evidence>
<reference evidence="2" key="1">
    <citation type="journal article" date="2019" name="Sci. Rep.">
        <title>Draft genome of Tanacetum cinerariifolium, the natural source of mosquito coil.</title>
        <authorList>
            <person name="Yamashiro T."/>
            <person name="Shiraishi A."/>
            <person name="Satake H."/>
            <person name="Nakayama K."/>
        </authorList>
    </citation>
    <scope>NUCLEOTIDE SEQUENCE</scope>
</reference>
<accession>A0A699TRX0</accession>
<dbReference type="EMBL" id="BKCJ011253155">
    <property type="protein sequence ID" value="GFD10564.1"/>
    <property type="molecule type" value="Genomic_DNA"/>
</dbReference>
<evidence type="ECO:0000313" key="2">
    <source>
        <dbReference type="EMBL" id="GFD10564.1"/>
    </source>
</evidence>
<protein>
    <submittedName>
        <fullName evidence="2">Uncharacterized protein</fullName>
    </submittedName>
</protein>
<dbReference type="AlphaFoldDB" id="A0A699TRX0"/>
<sequence length="141" mass="15901">MPPKKMPPVRLASSATSHDDILHPPVARDPASASPQPTPEIHAASMTRMVSTVHAIRTDDAEEGKPLRIPFTNNLPPAVFREWFTYAYMARLSLQDVLERALTTYLQDKPQAREPLPPEQEAILAAKEEAELNRRQKRRSK</sequence>
<name>A0A699TRX0_TANCI</name>